<name>A0ABT1IHJ3_9PSEU</name>
<reference evidence="1 2" key="1">
    <citation type="submission" date="2022-06" db="EMBL/GenBank/DDBJ databases">
        <title>Genomic Encyclopedia of Archaeal and Bacterial Type Strains, Phase II (KMG-II): from individual species to whole genera.</title>
        <authorList>
            <person name="Goeker M."/>
        </authorList>
    </citation>
    <scope>NUCLEOTIDE SEQUENCE [LARGE SCALE GENOMIC DNA]</scope>
    <source>
        <strain evidence="1 2">DSM 44255</strain>
    </source>
</reference>
<keyword evidence="2" id="KW-1185">Reference proteome</keyword>
<sequence length="66" mass="7113">MYATNTEVRVSTGLEVSADCAMRSYDNGDDSIVIVLGDGRDGVEMVYRTEGLRRLVSVATEALAGR</sequence>
<proteinExistence type="predicted"/>
<evidence type="ECO:0000313" key="1">
    <source>
        <dbReference type="EMBL" id="MCP2272029.1"/>
    </source>
</evidence>
<dbReference type="RefSeq" id="WP_253888978.1">
    <property type="nucleotide sequence ID" value="NZ_BAAAVB010000015.1"/>
</dbReference>
<comment type="caution">
    <text evidence="1">The sequence shown here is derived from an EMBL/GenBank/DDBJ whole genome shotgun (WGS) entry which is preliminary data.</text>
</comment>
<organism evidence="1 2">
    <name type="scientific">Actinokineospora diospyrosa</name>
    <dbReference type="NCBI Taxonomy" id="103728"/>
    <lineage>
        <taxon>Bacteria</taxon>
        <taxon>Bacillati</taxon>
        <taxon>Actinomycetota</taxon>
        <taxon>Actinomycetes</taxon>
        <taxon>Pseudonocardiales</taxon>
        <taxon>Pseudonocardiaceae</taxon>
        <taxon>Actinokineospora</taxon>
    </lineage>
</organism>
<protein>
    <submittedName>
        <fullName evidence="1">Uncharacterized protein</fullName>
    </submittedName>
</protein>
<evidence type="ECO:0000313" key="2">
    <source>
        <dbReference type="Proteomes" id="UP001205185"/>
    </source>
</evidence>
<dbReference type="Proteomes" id="UP001205185">
    <property type="component" value="Unassembled WGS sequence"/>
</dbReference>
<accession>A0ABT1IHJ3</accession>
<dbReference type="EMBL" id="JAMTCO010000011">
    <property type="protein sequence ID" value="MCP2272029.1"/>
    <property type="molecule type" value="Genomic_DNA"/>
</dbReference>
<gene>
    <name evidence="1" type="ORF">LV75_004548</name>
</gene>